<dbReference type="Proteomes" id="UP000001744">
    <property type="component" value="Unassembled WGS sequence"/>
</dbReference>
<dbReference type="InterPro" id="IPR004148">
    <property type="entry name" value="BAR_dom"/>
</dbReference>
<name>B6K328_SCHJY</name>
<dbReference type="InterPro" id="IPR027267">
    <property type="entry name" value="AH/BAR_dom_sf"/>
</dbReference>
<dbReference type="Gene3D" id="1.20.1270.60">
    <property type="entry name" value="Arfaptin homology (AH) domain/BAR domain"/>
    <property type="match status" value="1"/>
</dbReference>
<evidence type="ECO:0000313" key="6">
    <source>
        <dbReference type="EMBL" id="EEB07885.2"/>
    </source>
</evidence>
<feature type="compositionally biased region" description="Polar residues" evidence="3">
    <location>
        <begin position="385"/>
        <end position="396"/>
    </location>
</feature>
<keyword evidence="8" id="KW-1185">Reference proteome</keyword>
<dbReference type="EMBL" id="KE651167">
    <property type="protein sequence ID" value="EEB07885.2"/>
    <property type="molecule type" value="Genomic_DNA"/>
</dbReference>
<dbReference type="InterPro" id="IPR036028">
    <property type="entry name" value="SH3-like_dom_sf"/>
</dbReference>
<dbReference type="eggNOG" id="KOG1118">
    <property type="taxonomic scope" value="Eukaryota"/>
</dbReference>
<dbReference type="PROSITE" id="PS50002">
    <property type="entry name" value="SH3"/>
    <property type="match status" value="1"/>
</dbReference>
<dbReference type="GO" id="GO:0005737">
    <property type="term" value="C:cytoplasm"/>
    <property type="evidence" value="ECO:0007669"/>
    <property type="project" value="InterPro"/>
</dbReference>
<evidence type="ECO:0000313" key="7">
    <source>
        <dbReference type="JaponicusDB" id="SJAG_03010"/>
    </source>
</evidence>
<dbReference type="GeneID" id="7051779"/>
<proteinExistence type="predicted"/>
<evidence type="ECO:0000313" key="8">
    <source>
        <dbReference type="Proteomes" id="UP000001744"/>
    </source>
</evidence>
<dbReference type="VEuPathDB" id="FungiDB:SJAG_03010"/>
<gene>
    <name evidence="7" type="primary">mug137</name>
    <name evidence="6" type="ORF">SJAG_03010</name>
</gene>
<dbReference type="JaponicusDB" id="SJAG_03010">
    <property type="gene designation" value="mug137"/>
</dbReference>
<dbReference type="SMART" id="SM00326">
    <property type="entry name" value="SH3"/>
    <property type="match status" value="1"/>
</dbReference>
<reference evidence="6 8" key="1">
    <citation type="journal article" date="2011" name="Science">
        <title>Comparative functional genomics of the fission yeasts.</title>
        <authorList>
            <person name="Rhind N."/>
            <person name="Chen Z."/>
            <person name="Yassour M."/>
            <person name="Thompson D.A."/>
            <person name="Haas B.J."/>
            <person name="Habib N."/>
            <person name="Wapinski I."/>
            <person name="Roy S."/>
            <person name="Lin M.F."/>
            <person name="Heiman D.I."/>
            <person name="Young S.K."/>
            <person name="Furuya K."/>
            <person name="Guo Y."/>
            <person name="Pidoux A."/>
            <person name="Chen H.M."/>
            <person name="Robbertse B."/>
            <person name="Goldberg J.M."/>
            <person name="Aoki K."/>
            <person name="Bayne E.H."/>
            <person name="Berlin A.M."/>
            <person name="Desjardins C.A."/>
            <person name="Dobbs E."/>
            <person name="Dukaj L."/>
            <person name="Fan L."/>
            <person name="FitzGerald M.G."/>
            <person name="French C."/>
            <person name="Gujja S."/>
            <person name="Hansen K."/>
            <person name="Keifenheim D."/>
            <person name="Levin J.Z."/>
            <person name="Mosher R.A."/>
            <person name="Mueller C.A."/>
            <person name="Pfiffner J."/>
            <person name="Priest M."/>
            <person name="Russ C."/>
            <person name="Smialowska A."/>
            <person name="Swoboda P."/>
            <person name="Sykes S.M."/>
            <person name="Vaughn M."/>
            <person name="Vengrova S."/>
            <person name="Yoder R."/>
            <person name="Zeng Q."/>
            <person name="Allshire R."/>
            <person name="Baulcombe D."/>
            <person name="Birren B.W."/>
            <person name="Brown W."/>
            <person name="Ekwall K."/>
            <person name="Kellis M."/>
            <person name="Leatherwood J."/>
            <person name="Levin H."/>
            <person name="Margalit H."/>
            <person name="Martienssen R."/>
            <person name="Nieduszynski C.A."/>
            <person name="Spatafora J.W."/>
            <person name="Friedman N."/>
            <person name="Dalgaard J.Z."/>
            <person name="Baumann P."/>
            <person name="Niki H."/>
            <person name="Regev A."/>
            <person name="Nusbaum C."/>
        </authorList>
    </citation>
    <scope>NUCLEOTIDE SEQUENCE [LARGE SCALE GENOMIC DNA]</scope>
    <source>
        <strain evidence="8">yFS275 / FY16936</strain>
    </source>
</reference>
<dbReference type="CDD" id="cd07593">
    <property type="entry name" value="BAR_MUG137_fungi"/>
    <property type="match status" value="1"/>
</dbReference>
<dbReference type="InterPro" id="IPR001452">
    <property type="entry name" value="SH3_domain"/>
</dbReference>
<feature type="domain" description="BAR" evidence="5">
    <location>
        <begin position="9"/>
        <end position="231"/>
    </location>
</feature>
<dbReference type="SMART" id="SM00721">
    <property type="entry name" value="BAR"/>
    <property type="match status" value="1"/>
</dbReference>
<dbReference type="SUPFAM" id="SSF103657">
    <property type="entry name" value="BAR/IMD domain-like"/>
    <property type="match status" value="1"/>
</dbReference>
<dbReference type="OrthoDB" id="14167at2759"/>
<dbReference type="RefSeq" id="XP_002174178.2">
    <property type="nucleotide sequence ID" value="XM_002174142.2"/>
</dbReference>
<dbReference type="PROSITE" id="PS51021">
    <property type="entry name" value="BAR"/>
    <property type="match status" value="1"/>
</dbReference>
<dbReference type="Pfam" id="PF14604">
    <property type="entry name" value="SH3_9"/>
    <property type="match status" value="1"/>
</dbReference>
<sequence>MVSKFFTRTTDKIGKEQTQLPEEFLKLEEEIYLRHEGLSRLYQAGNCWAEALNRKVDGDNKNKCLPIENLGQVMTNHGGELPQDSEYAAALFQFGQALQKIGQHQNFFANRLSTCYLDVIERYLVQMKDFHTARKKLENRRTTYDSLLHKSMKAKKEDPRLEEDLRFASYKFQESSEDVHKRMKALKSADSSQYDDLLLLLQHQIDYFQESLKVLQQLHQLVTQSNKEEDITIEEVQDDKLYSDPIRMGTVLKDVKPAEALVALVVQNEEAPKQTIVRAKYTFLRRTDEELQLETGELARVTKEINKDWLYGEKINNLLLPTGQVGMFPANYCEVVSAGFSNFVNTPCRQKTVRRIMSDTQQTFDRQNAHISPIASPYSASSVATFTSPKSSSSGRPNALKVKKPLPQLPKRVSDLAN</sequence>
<dbReference type="STRING" id="402676.B6K328"/>
<evidence type="ECO:0000259" key="4">
    <source>
        <dbReference type="PROSITE" id="PS50002"/>
    </source>
</evidence>
<evidence type="ECO:0000256" key="3">
    <source>
        <dbReference type="SAM" id="MobiDB-lite"/>
    </source>
</evidence>
<feature type="region of interest" description="Disordered" evidence="3">
    <location>
        <begin position="385"/>
        <end position="418"/>
    </location>
</feature>
<feature type="domain" description="SH3" evidence="4">
    <location>
        <begin position="272"/>
        <end position="338"/>
    </location>
</feature>
<dbReference type="SUPFAM" id="SSF50044">
    <property type="entry name" value="SH3-domain"/>
    <property type="match status" value="1"/>
</dbReference>
<protein>
    <submittedName>
        <fullName evidence="6">BAR adaptor protein</fullName>
    </submittedName>
</protein>
<dbReference type="AlphaFoldDB" id="B6K328"/>
<organism evidence="6 8">
    <name type="scientific">Schizosaccharomyces japonicus (strain yFS275 / FY16936)</name>
    <name type="common">Fission yeast</name>
    <dbReference type="NCBI Taxonomy" id="402676"/>
    <lineage>
        <taxon>Eukaryota</taxon>
        <taxon>Fungi</taxon>
        <taxon>Dikarya</taxon>
        <taxon>Ascomycota</taxon>
        <taxon>Taphrinomycotina</taxon>
        <taxon>Schizosaccharomycetes</taxon>
        <taxon>Schizosaccharomycetales</taxon>
        <taxon>Schizosaccharomycetaceae</taxon>
        <taxon>Schizosaccharomyces</taxon>
    </lineage>
</organism>
<dbReference type="OMA" id="MFPANYC"/>
<dbReference type="Gene3D" id="2.30.30.40">
    <property type="entry name" value="SH3 Domains"/>
    <property type="match status" value="1"/>
</dbReference>
<accession>B6K328</accession>
<evidence type="ECO:0000256" key="1">
    <source>
        <dbReference type="ARBA" id="ARBA00022443"/>
    </source>
</evidence>
<keyword evidence="1 2" id="KW-0728">SH3 domain</keyword>
<evidence type="ECO:0000256" key="2">
    <source>
        <dbReference type="PROSITE-ProRule" id="PRU00192"/>
    </source>
</evidence>
<evidence type="ECO:0000259" key="5">
    <source>
        <dbReference type="PROSITE" id="PS51021"/>
    </source>
</evidence>
<dbReference type="HOGENOM" id="CLU_654094_0_0_1"/>
<dbReference type="Pfam" id="PF03114">
    <property type="entry name" value="BAR"/>
    <property type="match status" value="1"/>
</dbReference>